<gene>
    <name evidence="4" type="ORF">Tco_0702628</name>
</gene>
<sequence>MVQGVSTEDANQEVHLVSTSACLKILKPLVTLVIEKGDEWTIHTKEDEQENYAIEAYSSSSANTEGTTSHHGPDKEIDDSQFTYGPKQSNPSESNTRSSDFTSCESNSSEETHESMPESVVNEPKVVSQPKVLDYVPIKDCDFHEKRMAKQAEMNKRKCKGTGQRENRPVWNNANRVNHQNQFVPTALLTRTCKIQVNTARASSTNNVNTVRASSTKDVSTARHNFNCQAVPTNAARKVHTVKPIVNNDYPQRALKNKGIVDSGCSRHMTGNKAYLAKYQDYNVGPVAFRSSKGYITGKGKIKTGKLDFEDVCFVKELQHFNLFSVSHICDKKNKVLFTDTECLVLSPDFKLLDENQPVRSENQANKHAGPKEANNNAGTQDNIDAENSKMEAKSAQDYFVLPIWSSYTSTVKSSEAKNEGEKSTENTDLNSNEKPVDQEEQAFLDELERLKRQEKEANDAADALRKEFAQNIEDLLLQAGAARASSTNIVNTASTPVSTASPSGGLSFTNLTNTDQDDLEIPDLEDSYDNPNDGIFTNASYGIFTNPNDGIFPLCRTHLSDLLLQSLFLIPIQRVLVGIMKVTIQAKEIKDLKAQIKKLKKKARPVITHHKAWMKSVSMKTRLVGNKSMQKESVSKQGRKIAKSKSTAHNDQAFDDPDDFGPIDYMETKDAHNEKGISTEYQVNIVKPDEGTDKPKVSTDKIDEGTAELKNGNSDENATPIVFRDDETIAEFRKGLNEAERKFAQLANDEEIAKKVQEEWKQKRKTKSWLKRIATKITIAARREISCTTKSRAINRSRKPPTRTQLRNQMMTYLKHVGGKKHSDLKTKNFKEIQVLYEKVKRSDENFTAIGSAEDERRIKVVNKKATGIKMDDSIKEESKEEETTDEDKEVDYEILDKKYPIIERKTEYLGTKPQFGETKRLEEINLNVVIRGNGQRRYFRVHTLMTETRLVMYMLVEKKYHLRKKVLLQMLELKFGNPEENRTMAIGVDLKFVKKLMQIGT</sequence>
<protein>
    <recommendedName>
        <fullName evidence="3">Retrovirus-related Pol polyprotein from transposon TNT 1-94-like beta-barrel domain-containing protein</fullName>
    </recommendedName>
</protein>
<dbReference type="Proteomes" id="UP001151760">
    <property type="component" value="Unassembled WGS sequence"/>
</dbReference>
<reference evidence="4" key="2">
    <citation type="submission" date="2022-01" db="EMBL/GenBank/DDBJ databases">
        <authorList>
            <person name="Yamashiro T."/>
            <person name="Shiraishi A."/>
            <person name="Satake H."/>
            <person name="Nakayama K."/>
        </authorList>
    </citation>
    <scope>NUCLEOTIDE SEQUENCE</scope>
</reference>
<feature type="compositionally biased region" description="Polar residues" evidence="2">
    <location>
        <begin position="80"/>
        <end position="109"/>
    </location>
</feature>
<evidence type="ECO:0000313" key="5">
    <source>
        <dbReference type="Proteomes" id="UP001151760"/>
    </source>
</evidence>
<dbReference type="EMBL" id="BQNB010009887">
    <property type="protein sequence ID" value="GJS69787.1"/>
    <property type="molecule type" value="Genomic_DNA"/>
</dbReference>
<evidence type="ECO:0000313" key="4">
    <source>
        <dbReference type="EMBL" id="GJS69787.1"/>
    </source>
</evidence>
<feature type="compositionally biased region" description="Polar residues" evidence="2">
    <location>
        <begin position="59"/>
        <end position="70"/>
    </location>
</feature>
<proteinExistence type="predicted"/>
<feature type="coiled-coil region" evidence="1">
    <location>
        <begin position="437"/>
        <end position="471"/>
    </location>
</feature>
<organism evidence="4 5">
    <name type="scientific">Tanacetum coccineum</name>
    <dbReference type="NCBI Taxonomy" id="301880"/>
    <lineage>
        <taxon>Eukaryota</taxon>
        <taxon>Viridiplantae</taxon>
        <taxon>Streptophyta</taxon>
        <taxon>Embryophyta</taxon>
        <taxon>Tracheophyta</taxon>
        <taxon>Spermatophyta</taxon>
        <taxon>Magnoliopsida</taxon>
        <taxon>eudicotyledons</taxon>
        <taxon>Gunneridae</taxon>
        <taxon>Pentapetalae</taxon>
        <taxon>asterids</taxon>
        <taxon>campanulids</taxon>
        <taxon>Asterales</taxon>
        <taxon>Asteraceae</taxon>
        <taxon>Asteroideae</taxon>
        <taxon>Anthemideae</taxon>
        <taxon>Anthemidinae</taxon>
        <taxon>Tanacetum</taxon>
    </lineage>
</organism>
<feature type="coiled-coil region" evidence="1">
    <location>
        <begin position="730"/>
        <end position="757"/>
    </location>
</feature>
<dbReference type="InterPro" id="IPR054722">
    <property type="entry name" value="PolX-like_BBD"/>
</dbReference>
<name>A0ABQ4XXV4_9ASTR</name>
<keyword evidence="1" id="KW-0175">Coiled coil</keyword>
<accession>A0ABQ4XXV4</accession>
<feature type="domain" description="Retrovirus-related Pol polyprotein from transposon TNT 1-94-like beta-barrel" evidence="3">
    <location>
        <begin position="260"/>
        <end position="332"/>
    </location>
</feature>
<feature type="region of interest" description="Disordered" evidence="2">
    <location>
        <begin position="627"/>
        <end position="660"/>
    </location>
</feature>
<feature type="region of interest" description="Disordered" evidence="2">
    <location>
        <begin position="59"/>
        <end position="125"/>
    </location>
</feature>
<feature type="compositionally biased region" description="Basic and acidic residues" evidence="2">
    <location>
        <begin position="415"/>
        <end position="426"/>
    </location>
</feature>
<dbReference type="Pfam" id="PF22936">
    <property type="entry name" value="Pol_BBD"/>
    <property type="match status" value="1"/>
</dbReference>
<comment type="caution">
    <text evidence="4">The sequence shown here is derived from an EMBL/GenBank/DDBJ whole genome shotgun (WGS) entry which is preliminary data.</text>
</comment>
<keyword evidence="5" id="KW-1185">Reference proteome</keyword>
<reference evidence="4" key="1">
    <citation type="journal article" date="2022" name="Int. J. Mol. Sci.">
        <title>Draft Genome of Tanacetum Coccineum: Genomic Comparison of Closely Related Tanacetum-Family Plants.</title>
        <authorList>
            <person name="Yamashiro T."/>
            <person name="Shiraishi A."/>
            <person name="Nakayama K."/>
            <person name="Satake H."/>
        </authorList>
    </citation>
    <scope>NUCLEOTIDE SEQUENCE</scope>
</reference>
<feature type="region of interest" description="Disordered" evidence="2">
    <location>
        <begin position="412"/>
        <end position="437"/>
    </location>
</feature>
<feature type="region of interest" description="Disordered" evidence="2">
    <location>
        <begin position="360"/>
        <end position="383"/>
    </location>
</feature>
<evidence type="ECO:0000259" key="3">
    <source>
        <dbReference type="Pfam" id="PF22936"/>
    </source>
</evidence>
<feature type="compositionally biased region" description="Polar residues" evidence="2">
    <location>
        <begin position="374"/>
        <end position="383"/>
    </location>
</feature>
<evidence type="ECO:0000256" key="1">
    <source>
        <dbReference type="SAM" id="Coils"/>
    </source>
</evidence>
<evidence type="ECO:0000256" key="2">
    <source>
        <dbReference type="SAM" id="MobiDB-lite"/>
    </source>
</evidence>